<dbReference type="InterPro" id="IPR001036">
    <property type="entry name" value="Acrflvin-R"/>
</dbReference>
<proteinExistence type="predicted"/>
<keyword evidence="1" id="KW-1133">Transmembrane helix</keyword>
<feature type="transmembrane region" description="Helical" evidence="1">
    <location>
        <begin position="242"/>
        <end position="263"/>
    </location>
</feature>
<dbReference type="Gene3D" id="3.30.2090.10">
    <property type="entry name" value="Multidrug efflux transporter AcrB TolC docking domain, DN and DC subdomains"/>
    <property type="match status" value="1"/>
</dbReference>
<dbReference type="PANTHER" id="PTHR32063:SF19">
    <property type="entry name" value="CATION EFFLUX SYSTEM PROTEIN CUSA"/>
    <property type="match status" value="1"/>
</dbReference>
<feature type="transmembrane region" description="Helical" evidence="1">
    <location>
        <begin position="269"/>
        <end position="295"/>
    </location>
</feature>
<dbReference type="Pfam" id="PF00873">
    <property type="entry name" value="ACR_tran"/>
    <property type="match status" value="1"/>
</dbReference>
<dbReference type="SUPFAM" id="SSF82714">
    <property type="entry name" value="Multidrug efflux transporter AcrB TolC docking domain, DN and DC subdomains"/>
    <property type="match status" value="1"/>
</dbReference>
<dbReference type="Gene3D" id="3.30.70.1440">
    <property type="entry name" value="Multidrug efflux transporter AcrB pore domain"/>
    <property type="match status" value="1"/>
</dbReference>
<evidence type="ECO:0000313" key="2">
    <source>
        <dbReference type="EMBL" id="EKV28031.1"/>
    </source>
</evidence>
<dbReference type="GO" id="GO:0005886">
    <property type="term" value="C:plasma membrane"/>
    <property type="evidence" value="ECO:0007669"/>
    <property type="project" value="TreeGrafter"/>
</dbReference>
<dbReference type="STRING" id="1238182.C882_1032"/>
<dbReference type="Gene3D" id="1.20.1640.10">
    <property type="entry name" value="Multidrug efflux transporter AcrB transmembrane domain"/>
    <property type="match status" value="1"/>
</dbReference>
<dbReference type="PATRIC" id="fig|1238182.3.peg.3246"/>
<reference evidence="2 3" key="1">
    <citation type="journal article" date="2013" name="Genome Announc.">
        <title>Draft Genome Sequence of an Alphaproteobacterium, Caenispirillum salinarum AK4(T), Isolated from a Solar Saltern.</title>
        <authorList>
            <person name="Khatri I."/>
            <person name="Singh A."/>
            <person name="Korpole S."/>
            <person name="Pinnaka A.K."/>
            <person name="Subramanian S."/>
        </authorList>
    </citation>
    <scope>NUCLEOTIDE SEQUENCE [LARGE SCALE GENOMIC DNA]</scope>
    <source>
        <strain evidence="2 3">AK4</strain>
    </source>
</reference>
<sequence>MVRTAIGGMRISETVEGLERYPINIRYPYDDRTSIEALRDLPMVTPSGAQIGLGDVAEITVTDGPGMIRSENARLNGWIYVDIAGRDLGGYVEEARRVVAEQVDLPPGYSVAWSGQFEFLERAEKRLGMIVPVTLLLIVVLLFMAFGRAVDVAVIVGTLPIALSGGFWLLWMLDFDLSVAVVVGFIALAGVAVETAIIMQVYLNLALDKRRKQAAAEGRPVTMDDVLDAVTEGALLRLRPKIMTVATIFAGLLPIMIGSGTGAEVMRRIAAPMVGGMATATLLTLFVIPAVFVLVNRIDAVRNPKTLSPTPGAMAHGHPAE</sequence>
<comment type="caution">
    <text evidence="2">The sequence shown here is derived from an EMBL/GenBank/DDBJ whole genome shotgun (WGS) entry which is preliminary data.</text>
</comment>
<feature type="transmembrane region" description="Helical" evidence="1">
    <location>
        <begin position="127"/>
        <end position="145"/>
    </location>
</feature>
<evidence type="ECO:0000256" key="1">
    <source>
        <dbReference type="SAM" id="Phobius"/>
    </source>
</evidence>
<dbReference type="eggNOG" id="COG3696">
    <property type="taxonomic scope" value="Bacteria"/>
</dbReference>
<organism evidence="2 3">
    <name type="scientific">Caenispirillum salinarum AK4</name>
    <dbReference type="NCBI Taxonomy" id="1238182"/>
    <lineage>
        <taxon>Bacteria</taxon>
        <taxon>Pseudomonadati</taxon>
        <taxon>Pseudomonadota</taxon>
        <taxon>Alphaproteobacteria</taxon>
        <taxon>Rhodospirillales</taxon>
        <taxon>Novispirillaceae</taxon>
        <taxon>Caenispirillum</taxon>
    </lineage>
</organism>
<dbReference type="Proteomes" id="UP000009881">
    <property type="component" value="Unassembled WGS sequence"/>
</dbReference>
<keyword evidence="1" id="KW-0472">Membrane</keyword>
<keyword evidence="3" id="KW-1185">Reference proteome</keyword>
<keyword evidence="1" id="KW-0812">Transmembrane</keyword>
<dbReference type="SUPFAM" id="SSF82866">
    <property type="entry name" value="Multidrug efflux transporter AcrB transmembrane domain"/>
    <property type="match status" value="1"/>
</dbReference>
<dbReference type="InterPro" id="IPR027463">
    <property type="entry name" value="AcrB_DN_DC_subdom"/>
</dbReference>
<dbReference type="AlphaFoldDB" id="K9HHD3"/>
<dbReference type="EMBL" id="ANHY01000017">
    <property type="protein sequence ID" value="EKV28031.1"/>
    <property type="molecule type" value="Genomic_DNA"/>
</dbReference>
<dbReference type="GO" id="GO:0042910">
    <property type="term" value="F:xenobiotic transmembrane transporter activity"/>
    <property type="evidence" value="ECO:0007669"/>
    <property type="project" value="TreeGrafter"/>
</dbReference>
<name>K9HHD3_9PROT</name>
<dbReference type="PANTHER" id="PTHR32063">
    <property type="match status" value="1"/>
</dbReference>
<protein>
    <submittedName>
        <fullName evidence="2">Cation efflux system protein CusA</fullName>
    </submittedName>
</protein>
<gene>
    <name evidence="2" type="ORF">C882_1032</name>
</gene>
<feature type="transmembrane region" description="Helical" evidence="1">
    <location>
        <begin position="152"/>
        <end position="171"/>
    </location>
</feature>
<accession>K9HHD3</accession>
<evidence type="ECO:0000313" key="3">
    <source>
        <dbReference type="Proteomes" id="UP000009881"/>
    </source>
</evidence>
<feature type="transmembrane region" description="Helical" evidence="1">
    <location>
        <begin position="177"/>
        <end position="203"/>
    </location>
</feature>